<organism evidence="2 3">
    <name type="scientific">Azorhizobium caulinodans (strain ATCC 43989 / DSM 5975 / JCM 20966 / LMG 6465 / NBRC 14845 / NCIMB 13405 / ORS 571)</name>
    <dbReference type="NCBI Taxonomy" id="438753"/>
    <lineage>
        <taxon>Bacteria</taxon>
        <taxon>Pseudomonadati</taxon>
        <taxon>Pseudomonadota</taxon>
        <taxon>Alphaproteobacteria</taxon>
        <taxon>Hyphomicrobiales</taxon>
        <taxon>Xanthobacteraceae</taxon>
        <taxon>Azorhizobium</taxon>
    </lineage>
</organism>
<evidence type="ECO:0000313" key="3">
    <source>
        <dbReference type="Proteomes" id="UP000000270"/>
    </source>
</evidence>
<proteinExistence type="predicted"/>
<dbReference type="KEGG" id="azc:AZC_2196"/>
<evidence type="ECO:0000313" key="2">
    <source>
        <dbReference type="EMBL" id="BAF88194.1"/>
    </source>
</evidence>
<reference evidence="2 3" key="6">
    <citation type="journal article" date="2011" name="Appl. Environ. Microbiol.">
        <title>Involvement of the azorhizobial chromosome partition gene (parA) in the onset of bacteroid differentiation during Sesbania rostrata stem nodule development.</title>
        <authorList>
            <person name="Liu CT."/>
            <person name="Lee KB."/>
            <person name="Wang YS."/>
            <person name="Peng MH."/>
            <person name="Lee KT."/>
            <person name="Suzuki S."/>
            <person name="Suzuki T."/>
            <person name="Oyaizu H."/>
        </authorList>
    </citation>
    <scope>NUCLEOTIDE SEQUENCE [LARGE SCALE GENOMIC DNA]</scope>
    <source>
        <strain evidence="3">ATCC 43989 / DSM 5975 / JCM 20966 / LMG 6465 / NBRC 14845 / NCIMB 13405 / ORS 571</strain>
    </source>
</reference>
<reference evidence="2 3" key="4">
    <citation type="journal article" date="2009" name="Appl. Environ. Microbiol.">
        <title>Comparative genome-wide transcriptional profiling of Azorhizobium caulinodans ORS571 grown under free-living and symbiotic conditions.</title>
        <authorList>
            <person name="Tsukada S."/>
            <person name="Aono T."/>
            <person name="Akiba N."/>
            <person name="Lee KB."/>
            <person name="Liu CT."/>
            <person name="Toyazaki H."/>
            <person name="Oyaizu H."/>
        </authorList>
    </citation>
    <scope>NUCLEOTIDE SEQUENCE [LARGE SCALE GENOMIC DNA]</scope>
    <source>
        <strain evidence="3">ATCC 43989 / DSM 5975 / JCM 20966 / LMG 6465 / NBRC 14845 / NCIMB 13405 / ORS 571</strain>
    </source>
</reference>
<protein>
    <submittedName>
        <fullName evidence="2">Uncharacterized protein</fullName>
    </submittedName>
</protein>
<reference evidence="2 3" key="3">
    <citation type="journal article" date="2008" name="BMC Genomics">
        <title>The genome of the versatile nitrogen fixer Azorhizobium caulinodans ORS571.</title>
        <authorList>
            <person name="Lee KB."/>
            <person name="Backer P.D."/>
            <person name="Aono T."/>
            <person name="Liu CT."/>
            <person name="Suzuki S."/>
            <person name="Suzuki T."/>
            <person name="Kaneko T."/>
            <person name="Yamada M."/>
            <person name="Tabata S."/>
            <person name="Kupfer D.M."/>
            <person name="Najar F.Z."/>
            <person name="Wiley G.B."/>
            <person name="Roe B."/>
            <person name="Binnewies T.T."/>
            <person name="Ussery D.W."/>
            <person name="D'Haeze W."/>
            <person name="Herder J.D."/>
            <person name="Gevers D."/>
            <person name="Vereecke D."/>
            <person name="Holsters M."/>
            <person name="Oyaizu H."/>
        </authorList>
    </citation>
    <scope>NUCLEOTIDE SEQUENCE [LARGE SCALE GENOMIC DNA]</scope>
    <source>
        <strain evidence="3">ATCC 43989 / DSM 5975 / JCM 20966 / LMG 6465 / NBRC 14845 / NCIMB 13405 / ORS 571</strain>
    </source>
</reference>
<reference evidence="3" key="2">
    <citation type="submission" date="2007-04" db="EMBL/GenBank/DDBJ databases">
        <title>Complete genome sequence of the nitrogen-fixing bacterium Azorhizobium caulinodans ORS571.</title>
        <authorList>
            <person name="Lee K.B."/>
            <person name="Backer P.D."/>
            <person name="Aono T."/>
            <person name="Liu C.T."/>
            <person name="Suzuki S."/>
            <person name="Suzuki T."/>
            <person name="Kaneko T."/>
            <person name="Yamada M."/>
            <person name="Tabata S."/>
            <person name="Kupfer D.M."/>
            <person name="Najar F.Z."/>
            <person name="Wiley G.B."/>
            <person name="Roe B."/>
            <person name="Binnewies T."/>
            <person name="Ussery D."/>
            <person name="Vereecke D."/>
            <person name="Gevers D."/>
            <person name="Holsters M."/>
            <person name="Oyaizu H."/>
        </authorList>
    </citation>
    <scope>NUCLEOTIDE SEQUENCE [LARGE SCALE GENOMIC DNA]</scope>
    <source>
        <strain evidence="3">ATCC 43989 / DSM 5975 / JCM 20966 / LMG 6465 / NBRC 14845 / NCIMB 13405 / ORS 571</strain>
    </source>
</reference>
<reference evidence="2 3" key="5">
    <citation type="journal article" date="2010" name="Appl. Environ. Microbiol.">
        <title>phrR-like gene praR of Azorhizobium caulinodans ORS571 is essential for symbiosis with Sesbania rostrata and is involved in expression of reb genes.</title>
        <authorList>
            <person name="Akiba N."/>
            <person name="Aono T."/>
            <person name="Toyazaki H."/>
            <person name="Sato S."/>
            <person name="Oyaizu H."/>
        </authorList>
    </citation>
    <scope>NUCLEOTIDE SEQUENCE [LARGE SCALE GENOMIC DNA]</scope>
    <source>
        <strain evidence="3">ATCC 43989 / DSM 5975 / JCM 20966 / LMG 6465 / NBRC 14845 / NCIMB 13405 / ORS 571</strain>
    </source>
</reference>
<feature type="signal peptide" evidence="1">
    <location>
        <begin position="1"/>
        <end position="35"/>
    </location>
</feature>
<dbReference type="AlphaFoldDB" id="A8I811"/>
<name>A8I811_AZOC5</name>
<gene>
    <name evidence="2" type="ordered locus">AZC_2196</name>
</gene>
<reference evidence="2 3" key="1">
    <citation type="journal article" date="2007" name="Appl. Environ. Microbiol.">
        <title>Rhizobial factors required for stem nodule maturation and maintenance in Sesbania rostrata-Azorhizobium caulinodans ORS571 symbiosis.</title>
        <authorList>
            <person name="Suzuki S."/>
            <person name="Aono T."/>
            <person name="Lee KB."/>
            <person name="Suzuki T."/>
            <person name="Liu CT."/>
            <person name="Miwa H."/>
            <person name="Wakao S."/>
            <person name="Iki T."/>
            <person name="Oyaizu H."/>
        </authorList>
    </citation>
    <scope>NUCLEOTIDE SEQUENCE [LARGE SCALE GENOMIC DNA]</scope>
    <source>
        <strain evidence="3">ATCC 43989 / DSM 5975 / JCM 20966 / LMG 6465 / NBRC 14845 / NCIMB 13405 / ORS 571</strain>
    </source>
</reference>
<accession>A8I811</accession>
<keyword evidence="1" id="KW-0732">Signal</keyword>
<keyword evidence="3" id="KW-1185">Reference proteome</keyword>
<dbReference type="EMBL" id="AP009384">
    <property type="protein sequence ID" value="BAF88194.1"/>
    <property type="molecule type" value="Genomic_DNA"/>
</dbReference>
<evidence type="ECO:0000256" key="1">
    <source>
        <dbReference type="SAM" id="SignalP"/>
    </source>
</evidence>
<dbReference type="HOGENOM" id="CLU_1623779_0_0_5"/>
<sequence>MMRFGTWRRTAKNSGPFSLLGVCLAFAVAISPAQAVTCVVKGGDFDFQSEGFGTVFGQGTQANADAAYRALEKELGDPAAYSRPTVFYAKAGTISRYECTGEKCSAREMQMAWKSCSDGAKSVAEICLPLAVVYNKRLYCVLQPNAPMEPGKPFAPYTPPFNR</sequence>
<dbReference type="Proteomes" id="UP000000270">
    <property type="component" value="Chromosome"/>
</dbReference>
<feature type="chain" id="PRO_5002724293" evidence="1">
    <location>
        <begin position="36"/>
        <end position="163"/>
    </location>
</feature>